<dbReference type="OrthoDB" id="1494037at2"/>
<evidence type="ECO:0000313" key="2">
    <source>
        <dbReference type="EMBL" id="TJY66640.1"/>
    </source>
</evidence>
<feature type="transmembrane region" description="Helical" evidence="1">
    <location>
        <begin position="152"/>
        <end position="170"/>
    </location>
</feature>
<dbReference type="RefSeq" id="WP_136819988.1">
    <property type="nucleotide sequence ID" value="NZ_BMJX01000002.1"/>
</dbReference>
<feature type="transmembrane region" description="Helical" evidence="1">
    <location>
        <begin position="66"/>
        <end position="89"/>
    </location>
</feature>
<feature type="transmembrane region" description="Helical" evidence="1">
    <location>
        <begin position="43"/>
        <end position="60"/>
    </location>
</feature>
<proteinExistence type="predicted"/>
<reference evidence="2 3" key="1">
    <citation type="submission" date="2019-04" db="EMBL/GenBank/DDBJ databases">
        <title>Sphingobacterium olei sp. nov., isolated from oil-contaminated soil.</title>
        <authorList>
            <person name="Liu B."/>
        </authorList>
    </citation>
    <scope>NUCLEOTIDE SEQUENCE [LARGE SCALE GENOMIC DNA]</scope>
    <source>
        <strain evidence="2 3">Y3L14</strain>
    </source>
</reference>
<keyword evidence="3" id="KW-1185">Reference proteome</keyword>
<sequence length="209" mass="23564">MLLEVGRKHFAEIKSETVGTENKMVNVPKSLWKLHGKQAYKSDLILTYLLAIIVMFFNMLNAKDLALWEIIVIAVLSVDIGGGVVSNFTKSTISYYKEAGLSPHFFVWFHTLQTLALMFVYNQFYIPAAVIMAVGMTGASIAVVFRKTVFQLQISVFFFALVILLASFYPEMPIPLKTLLLLMSFKLMVGFAGHYGKYTNTDIQVLIKE</sequence>
<evidence type="ECO:0000313" key="3">
    <source>
        <dbReference type="Proteomes" id="UP000309872"/>
    </source>
</evidence>
<gene>
    <name evidence="2" type="ORF">FAZ19_06890</name>
</gene>
<comment type="caution">
    <text evidence="2">The sequence shown here is derived from an EMBL/GenBank/DDBJ whole genome shotgun (WGS) entry which is preliminary data.</text>
</comment>
<protein>
    <submittedName>
        <fullName evidence="2">Uncharacterized protein</fullName>
    </submittedName>
</protein>
<feature type="transmembrane region" description="Helical" evidence="1">
    <location>
        <begin position="125"/>
        <end position="145"/>
    </location>
</feature>
<dbReference type="Proteomes" id="UP000309872">
    <property type="component" value="Unassembled WGS sequence"/>
</dbReference>
<keyword evidence="1" id="KW-0472">Membrane</keyword>
<dbReference type="AlphaFoldDB" id="A0A4U0H4N9"/>
<accession>A0A4U0H4N9</accession>
<name>A0A4U0H4N9_9SPHI</name>
<keyword evidence="1" id="KW-1133">Transmembrane helix</keyword>
<dbReference type="EMBL" id="SUKA01000002">
    <property type="protein sequence ID" value="TJY66640.1"/>
    <property type="molecule type" value="Genomic_DNA"/>
</dbReference>
<feature type="transmembrane region" description="Helical" evidence="1">
    <location>
        <begin position="176"/>
        <end position="196"/>
    </location>
</feature>
<feature type="transmembrane region" description="Helical" evidence="1">
    <location>
        <begin position="101"/>
        <end position="119"/>
    </location>
</feature>
<keyword evidence="1" id="KW-0812">Transmembrane</keyword>
<evidence type="ECO:0000256" key="1">
    <source>
        <dbReference type="SAM" id="Phobius"/>
    </source>
</evidence>
<organism evidence="2 3">
    <name type="scientific">Sphingobacterium alkalisoli</name>
    <dbReference type="NCBI Taxonomy" id="1874115"/>
    <lineage>
        <taxon>Bacteria</taxon>
        <taxon>Pseudomonadati</taxon>
        <taxon>Bacteroidota</taxon>
        <taxon>Sphingobacteriia</taxon>
        <taxon>Sphingobacteriales</taxon>
        <taxon>Sphingobacteriaceae</taxon>
        <taxon>Sphingobacterium</taxon>
    </lineage>
</organism>